<gene>
    <name evidence="1" type="ORF">GRF63_06120</name>
</gene>
<dbReference type="RefSeq" id="WP_160485038.1">
    <property type="nucleotide sequence ID" value="NZ_WUBR01000001.1"/>
</dbReference>
<evidence type="ECO:0000313" key="2">
    <source>
        <dbReference type="Proteomes" id="UP000461409"/>
    </source>
</evidence>
<dbReference type="Proteomes" id="UP000461409">
    <property type="component" value="Unassembled WGS sequence"/>
</dbReference>
<protein>
    <recommendedName>
        <fullName evidence="3">Uracil-DNA glycosylase-like domain-containing protein</fullName>
    </recommendedName>
</protein>
<proteinExistence type="predicted"/>
<dbReference type="AlphaFoldDB" id="A0A844XBW4"/>
<keyword evidence="2" id="KW-1185">Reference proteome</keyword>
<reference evidence="1 2" key="2">
    <citation type="submission" date="2020-02" db="EMBL/GenBank/DDBJ databases">
        <title>Erythrobacter dongmakensis sp. nov., isolated from a tidal mudflat.</title>
        <authorList>
            <person name="Kim I.S."/>
        </authorList>
    </citation>
    <scope>NUCLEOTIDE SEQUENCE [LARGE SCALE GENOMIC DNA]</scope>
    <source>
        <strain evidence="1 2">GH3-10</strain>
    </source>
</reference>
<name>A0A844XBW4_9SPHN</name>
<evidence type="ECO:0008006" key="3">
    <source>
        <dbReference type="Google" id="ProtNLM"/>
    </source>
</evidence>
<comment type="caution">
    <text evidence="1">The sequence shown here is derived from an EMBL/GenBank/DDBJ whole genome shotgun (WGS) entry which is preliminary data.</text>
</comment>
<reference evidence="1 2" key="1">
    <citation type="submission" date="2019-12" db="EMBL/GenBank/DDBJ databases">
        <authorList>
            <person name="Lee S.D."/>
        </authorList>
    </citation>
    <scope>NUCLEOTIDE SEQUENCE [LARGE SCALE GENOMIC DNA]</scope>
    <source>
        <strain evidence="1 2">GH3-10</strain>
    </source>
</reference>
<organism evidence="1 2">
    <name type="scientific">Aurantiacibacter rhizosphaerae</name>
    <dbReference type="NCBI Taxonomy" id="2691582"/>
    <lineage>
        <taxon>Bacteria</taxon>
        <taxon>Pseudomonadati</taxon>
        <taxon>Pseudomonadota</taxon>
        <taxon>Alphaproteobacteria</taxon>
        <taxon>Sphingomonadales</taxon>
        <taxon>Erythrobacteraceae</taxon>
        <taxon>Aurantiacibacter</taxon>
    </lineage>
</organism>
<evidence type="ECO:0000313" key="1">
    <source>
        <dbReference type="EMBL" id="MWV27476.1"/>
    </source>
</evidence>
<dbReference type="EMBL" id="WUBR01000001">
    <property type="protein sequence ID" value="MWV27476.1"/>
    <property type="molecule type" value="Genomic_DNA"/>
</dbReference>
<accession>A0A844XBW4</accession>
<sequence>MSDVLDNAEIYLSDIGLINRPGAVLYSSDETLTKGPVYLLGLNPGGSESSTLQDSIDASRRGNNAFLDEEWAPGGHILPKGQSTMQRRIKALCGEMGVATRSTPASNLAFTRSTGVATHPGYRGAVKLCEPVHKMFIEAIEPLFLMTFGHIEHFASGIEIISQESRSADHGKWQAHRGEASAFGFYVRFGNVPHLSVWGSDTREDVVRWSIEGLRA</sequence>